<gene>
    <name evidence="2" type="ordered locus">MexAM1_META1p2046</name>
</gene>
<protein>
    <submittedName>
        <fullName evidence="2">Uncharacterized protein</fullName>
    </submittedName>
</protein>
<name>C5B2J3_METEA</name>
<evidence type="ECO:0000313" key="2">
    <source>
        <dbReference type="EMBL" id="ACS39848.1"/>
    </source>
</evidence>
<dbReference type="EMBL" id="CP001510">
    <property type="protein sequence ID" value="ACS39848.1"/>
    <property type="molecule type" value="Genomic_DNA"/>
</dbReference>
<accession>C5B2J3</accession>
<feature type="region of interest" description="Disordered" evidence="1">
    <location>
        <begin position="49"/>
        <end position="83"/>
    </location>
</feature>
<proteinExistence type="predicted"/>
<reference evidence="2 3" key="1">
    <citation type="journal article" date="2009" name="PLoS ONE">
        <title>Methylobacterium genome sequences: a reference blueprint to investigate microbial metabolism of C1 compounds from natural and industrial sources.</title>
        <authorList>
            <person name="Vuilleumier S."/>
            <person name="Chistoserdova L."/>
            <person name="Lee M.-C."/>
            <person name="Bringel F."/>
            <person name="Lajus A."/>
            <person name="Zhou Y."/>
            <person name="Gourion B."/>
            <person name="Barbe V."/>
            <person name="Chang J."/>
            <person name="Cruveiller S."/>
            <person name="Dossat C."/>
            <person name="Gillett W."/>
            <person name="Gruffaz C."/>
            <person name="Haugen E."/>
            <person name="Hourcade E."/>
            <person name="Levy R."/>
            <person name="Mangenot S."/>
            <person name="Muller E."/>
            <person name="Nadalig T."/>
            <person name="Pagni M."/>
            <person name="Penny C."/>
            <person name="Peyraud R."/>
            <person name="Robinson D.G."/>
            <person name="Roche D."/>
            <person name="Rouy Z."/>
            <person name="Saenampechek C."/>
            <person name="Salvignol G."/>
            <person name="Vallenet D."/>
            <person name="Wu Z."/>
            <person name="Marx C.J."/>
            <person name="Vorholt J.A."/>
            <person name="Olson M.V."/>
            <person name="Kaul R."/>
            <person name="Weissenbach J."/>
            <person name="Medigue C."/>
            <person name="Lidstrom M.E."/>
        </authorList>
    </citation>
    <scope>NUCLEOTIDE SEQUENCE [LARGE SCALE GENOMIC DNA]</scope>
    <source>
        <strain evidence="3">ATCC 14718 / DSM 1338 / JCM 2805 / NCIMB 9133 / AM1</strain>
    </source>
</reference>
<dbReference type="AlphaFoldDB" id="C5B2J3"/>
<dbReference type="KEGG" id="mea:Mex_1p2046"/>
<dbReference type="Proteomes" id="UP000009081">
    <property type="component" value="Chromosome"/>
</dbReference>
<evidence type="ECO:0000256" key="1">
    <source>
        <dbReference type="SAM" id="MobiDB-lite"/>
    </source>
</evidence>
<evidence type="ECO:0000313" key="3">
    <source>
        <dbReference type="Proteomes" id="UP000009081"/>
    </source>
</evidence>
<dbReference type="HOGENOM" id="CLU_2538670_0_0_5"/>
<dbReference type="STRING" id="272630.MexAM1_META1p2046"/>
<keyword evidence="3" id="KW-1185">Reference proteome</keyword>
<organism evidence="2 3">
    <name type="scientific">Methylorubrum extorquens (strain ATCC 14718 / DSM 1338 / JCM 2805 / NCIMB 9133 / AM1)</name>
    <name type="common">Methylobacterium extorquens</name>
    <dbReference type="NCBI Taxonomy" id="272630"/>
    <lineage>
        <taxon>Bacteria</taxon>
        <taxon>Pseudomonadati</taxon>
        <taxon>Pseudomonadota</taxon>
        <taxon>Alphaproteobacteria</taxon>
        <taxon>Hyphomicrobiales</taxon>
        <taxon>Methylobacteriaceae</taxon>
        <taxon>Methylorubrum</taxon>
    </lineage>
</organism>
<sequence>MATVTGAGRRVRAQHHAVPRAKTASIGVLGCRGALSRRGEAAIERPLAARGKAHHARSGLQDPPCKTCLDRARPASHCPRRTD</sequence>